<protein>
    <submittedName>
        <fullName evidence="3">Icarapin</fullName>
    </submittedName>
</protein>
<gene>
    <name evidence="3" type="primary">ICA_OM</name>
</gene>
<reference evidence="3" key="1">
    <citation type="journal article" date="2017" name="Toxins">
        <title>Combined Venom Gland Transcriptomic and Venom Peptidomic Analysis of the Predatory Ant Odontomachus monticola.</title>
        <authorList>
            <person name="Kazuma K."/>
            <person name="Masuko K."/>
            <person name="Konno K."/>
            <person name="Inagaki H."/>
        </authorList>
    </citation>
    <scope>NUCLEOTIDE SEQUENCE</scope>
    <source>
        <tissue evidence="3">Venom gland and sac</tissue>
    </source>
</reference>
<dbReference type="AlphaFoldDB" id="A0A348G5W7"/>
<sequence length="165" mass="17940">MKAFVHVLLAATCLVACAHALPGGRRDSNEDDFEDMSFDFAMPDFFADTMHRIRQNLLNYFWNMPDITNIKVPDGANTTSTVKIIDGHVVTINETTYTSGDDSSGTAFRIRIIDVKPQNDTLPPIGSDANTTPRAIATENPGSAETVEDFNNEISKNGGGDTLNA</sequence>
<evidence type="ECO:0000313" key="3">
    <source>
        <dbReference type="EMBL" id="BBF97840.1"/>
    </source>
</evidence>
<dbReference type="EMBL" id="FX985504">
    <property type="protein sequence ID" value="BBF97840.1"/>
    <property type="molecule type" value="mRNA"/>
</dbReference>
<organism evidence="3">
    <name type="scientific">Odontomachus monticola</name>
    <name type="common">Trap-jaw ant</name>
    <dbReference type="NCBI Taxonomy" id="613454"/>
    <lineage>
        <taxon>Eukaryota</taxon>
        <taxon>Metazoa</taxon>
        <taxon>Ecdysozoa</taxon>
        <taxon>Arthropoda</taxon>
        <taxon>Hexapoda</taxon>
        <taxon>Insecta</taxon>
        <taxon>Pterygota</taxon>
        <taxon>Neoptera</taxon>
        <taxon>Endopterygota</taxon>
        <taxon>Hymenoptera</taxon>
        <taxon>Apocrita</taxon>
        <taxon>Aculeata</taxon>
        <taxon>Formicoidea</taxon>
        <taxon>Formicidae</taxon>
        <taxon>Ponerinae</taxon>
        <taxon>Ponerini</taxon>
        <taxon>Odontomachus</taxon>
    </lineage>
</organism>
<keyword evidence="2" id="KW-0732">Signal</keyword>
<name>A0A348G5W7_ODOMO</name>
<proteinExistence type="evidence at transcript level"/>
<feature type="chain" id="PRO_5016692409" evidence="2">
    <location>
        <begin position="21"/>
        <end position="165"/>
    </location>
</feature>
<feature type="signal peptide" evidence="2">
    <location>
        <begin position="1"/>
        <end position="20"/>
    </location>
</feature>
<feature type="region of interest" description="Disordered" evidence="1">
    <location>
        <begin position="119"/>
        <end position="165"/>
    </location>
</feature>
<evidence type="ECO:0000256" key="1">
    <source>
        <dbReference type="SAM" id="MobiDB-lite"/>
    </source>
</evidence>
<accession>A0A348G5W7</accession>
<evidence type="ECO:0000256" key="2">
    <source>
        <dbReference type="SAM" id="SignalP"/>
    </source>
</evidence>